<dbReference type="OrthoDB" id="418349at2759"/>
<dbReference type="Pfam" id="PF00849">
    <property type="entry name" value="PseudoU_synth_2"/>
    <property type="match status" value="1"/>
</dbReference>
<dbReference type="GeneID" id="110982932"/>
<feature type="region of interest" description="Disordered" evidence="11">
    <location>
        <begin position="171"/>
        <end position="204"/>
    </location>
</feature>
<dbReference type="SUPFAM" id="SSF55120">
    <property type="entry name" value="Pseudouridine synthase"/>
    <property type="match status" value="1"/>
</dbReference>
<dbReference type="GO" id="GO:0005739">
    <property type="term" value="C:mitochondrion"/>
    <property type="evidence" value="ECO:0007669"/>
    <property type="project" value="UniProtKB-SubCell"/>
</dbReference>
<comment type="similarity">
    <text evidence="4">Belongs to the pseudouridine synthase RluA family.</text>
</comment>
<proteinExistence type="inferred from homology"/>
<dbReference type="PANTHER" id="PTHR21600">
    <property type="entry name" value="MITOCHONDRIAL RNA PSEUDOURIDINE SYNTHASE"/>
    <property type="match status" value="1"/>
</dbReference>
<dbReference type="Proteomes" id="UP000694845">
    <property type="component" value="Unplaced"/>
</dbReference>
<feature type="compositionally biased region" description="Polar residues" evidence="11">
    <location>
        <begin position="99"/>
        <end position="110"/>
    </location>
</feature>
<evidence type="ECO:0000256" key="10">
    <source>
        <dbReference type="ARBA" id="ARBA00041563"/>
    </source>
</evidence>
<dbReference type="KEGG" id="aplc:110982932"/>
<evidence type="ECO:0000313" key="14">
    <source>
        <dbReference type="RefSeq" id="XP_022097428.1"/>
    </source>
</evidence>
<feature type="compositionally biased region" description="Basic and acidic residues" evidence="11">
    <location>
        <begin position="112"/>
        <end position="127"/>
    </location>
</feature>
<dbReference type="CTD" id="84881"/>
<feature type="region of interest" description="Disordered" evidence="11">
    <location>
        <begin position="64"/>
        <end position="159"/>
    </location>
</feature>
<evidence type="ECO:0000259" key="12">
    <source>
        <dbReference type="Pfam" id="PF00849"/>
    </source>
</evidence>
<dbReference type="GO" id="GO:0009982">
    <property type="term" value="F:pseudouridine synthase activity"/>
    <property type="evidence" value="ECO:0007669"/>
    <property type="project" value="InterPro"/>
</dbReference>
<keyword evidence="13" id="KW-1185">Reference proteome</keyword>
<reference evidence="14" key="1">
    <citation type="submission" date="2025-08" db="UniProtKB">
        <authorList>
            <consortium name="RefSeq"/>
        </authorList>
    </citation>
    <scope>IDENTIFICATION</scope>
</reference>
<sequence length="492" mass="55792">MAAPLVRVLVLSCHGTFYPSLRCFRHFPLEGASHIKDLRFCHPVRAFVSQWCLRSPRTYTGAEVSSSAAGKSRHAQHSPGSAVFSDTESRASDSDDFQHATSDQQTSSPFDGNREGEVSEKDVRIYSDKSWASVPRRRRQEKEVQSLPDDAPANAKTVAMKIRREQILERKIKEKSRSASSDEHNQKNEADQSVPTKRRDLDSKGFRNLRHQVQDLSRFQEDTVASILFRSVIYNEGELIAIDKPYGLPSHGGPGVVHSVDSLLPLLAKKLRLEKSNPHWKLYLVHRLDKETTGVMLLAKTEDMAQRLHHMFVRHQVGKKYWLVTVGVPDPQEGVIDMPMVEREVAGKHRMGIRPDIGAVYKNLGRLGRGEGTRAVTNFRVINENDHAALVEVRPETGVKHQIRVHMALGMDCPVLGDHKYSHHSKLAPQRLPMAILHQLGIRQAKARTVPMHLHAREIKLPEFLNGKNLYIATRVPRFFQQNMKRLKLKVP</sequence>
<feature type="domain" description="Pseudouridine synthase RsuA/RluA-like" evidence="12">
    <location>
        <begin position="239"/>
        <end position="408"/>
    </location>
</feature>
<comment type="catalytic activity">
    <reaction evidence="2">
        <text>uridine in 5S rRNA = pseudouridine in 5S rRNA</text>
        <dbReference type="Rhea" id="RHEA:47036"/>
        <dbReference type="Rhea" id="RHEA-COMP:11730"/>
        <dbReference type="Rhea" id="RHEA-COMP:11731"/>
        <dbReference type="ChEBI" id="CHEBI:65314"/>
        <dbReference type="ChEBI" id="CHEBI:65315"/>
    </reaction>
</comment>
<organism evidence="13 14">
    <name type="scientific">Acanthaster planci</name>
    <name type="common">Crown-of-thorns starfish</name>
    <dbReference type="NCBI Taxonomy" id="133434"/>
    <lineage>
        <taxon>Eukaryota</taxon>
        <taxon>Metazoa</taxon>
        <taxon>Echinodermata</taxon>
        <taxon>Eleutherozoa</taxon>
        <taxon>Asterozoa</taxon>
        <taxon>Asteroidea</taxon>
        <taxon>Valvatacea</taxon>
        <taxon>Valvatida</taxon>
        <taxon>Acanthasteridae</taxon>
        <taxon>Acanthaster</taxon>
    </lineage>
</organism>
<evidence type="ECO:0000256" key="2">
    <source>
        <dbReference type="ARBA" id="ARBA00001896"/>
    </source>
</evidence>
<dbReference type="FunFam" id="3.30.2350.10:FF:000015">
    <property type="entry name" value="Mitochondrial RNA pseudouridine synthase RPUSD4"/>
    <property type="match status" value="1"/>
</dbReference>
<keyword evidence="7" id="KW-0413">Isomerase</keyword>
<evidence type="ECO:0000256" key="11">
    <source>
        <dbReference type="SAM" id="MobiDB-lite"/>
    </source>
</evidence>
<evidence type="ECO:0000256" key="1">
    <source>
        <dbReference type="ARBA" id="ARBA00001166"/>
    </source>
</evidence>
<dbReference type="Gene3D" id="3.30.2350.10">
    <property type="entry name" value="Pseudouridine synthase"/>
    <property type="match status" value="1"/>
</dbReference>
<evidence type="ECO:0000256" key="3">
    <source>
        <dbReference type="ARBA" id="ARBA00004173"/>
    </source>
</evidence>
<name>A0A8B7YVU2_ACAPL</name>
<comment type="subcellular location">
    <subcellularLocation>
        <location evidence="3">Mitochondrion</location>
    </subcellularLocation>
</comment>
<dbReference type="CDD" id="cd02869">
    <property type="entry name" value="PseudoU_synth_RluA_like"/>
    <property type="match status" value="1"/>
</dbReference>
<comment type="catalytic activity">
    <reaction evidence="1">
        <text>a uridine in mRNA = a pseudouridine in mRNA</text>
        <dbReference type="Rhea" id="RHEA:56644"/>
        <dbReference type="Rhea" id="RHEA-COMP:14658"/>
        <dbReference type="Rhea" id="RHEA-COMP:14659"/>
        <dbReference type="ChEBI" id="CHEBI:65314"/>
        <dbReference type="ChEBI" id="CHEBI:65315"/>
    </reaction>
</comment>
<dbReference type="InterPro" id="IPR006145">
    <property type="entry name" value="PsdUridine_synth_RsuA/RluA"/>
</dbReference>
<evidence type="ECO:0000256" key="7">
    <source>
        <dbReference type="ARBA" id="ARBA00023235"/>
    </source>
</evidence>
<evidence type="ECO:0000256" key="9">
    <source>
        <dbReference type="ARBA" id="ARBA00039953"/>
    </source>
</evidence>
<evidence type="ECO:0000256" key="8">
    <source>
        <dbReference type="ARBA" id="ARBA00036943"/>
    </source>
</evidence>
<evidence type="ECO:0000256" key="5">
    <source>
        <dbReference type="ARBA" id="ARBA00022946"/>
    </source>
</evidence>
<protein>
    <recommendedName>
        <fullName evidence="9">Pseudouridylate synthase RPUSD4, mitochondrial</fullName>
    </recommendedName>
    <alternativeName>
        <fullName evidence="10">RNA pseudouridylate synthase domain-containing protein 4</fullName>
    </alternativeName>
</protein>
<evidence type="ECO:0000256" key="6">
    <source>
        <dbReference type="ARBA" id="ARBA00023128"/>
    </source>
</evidence>
<keyword evidence="6" id="KW-0496">Mitochondrion</keyword>
<keyword evidence="5" id="KW-0809">Transit peptide</keyword>
<dbReference type="PANTHER" id="PTHR21600:SF83">
    <property type="entry name" value="PSEUDOURIDYLATE SYNTHASE RPUSD4, MITOCHONDRIAL"/>
    <property type="match status" value="1"/>
</dbReference>
<dbReference type="GO" id="GO:0001522">
    <property type="term" value="P:pseudouridine synthesis"/>
    <property type="evidence" value="ECO:0007669"/>
    <property type="project" value="InterPro"/>
</dbReference>
<dbReference type="InterPro" id="IPR006224">
    <property type="entry name" value="PsdUridine_synth_RluA-like_CS"/>
</dbReference>
<dbReference type="RefSeq" id="XP_022097428.1">
    <property type="nucleotide sequence ID" value="XM_022241736.1"/>
</dbReference>
<feature type="compositionally biased region" description="Basic and acidic residues" evidence="11">
    <location>
        <begin position="171"/>
        <end position="190"/>
    </location>
</feature>
<dbReference type="InterPro" id="IPR020103">
    <property type="entry name" value="PsdUridine_synth_cat_dom_sf"/>
</dbReference>
<dbReference type="GO" id="GO:0003723">
    <property type="term" value="F:RNA binding"/>
    <property type="evidence" value="ECO:0007669"/>
    <property type="project" value="InterPro"/>
</dbReference>
<dbReference type="PROSITE" id="PS01129">
    <property type="entry name" value="PSI_RLU"/>
    <property type="match status" value="1"/>
</dbReference>
<comment type="catalytic activity">
    <reaction evidence="8">
        <text>a uridine in tRNA = a pseudouridine in tRNA</text>
        <dbReference type="Rhea" id="RHEA:54572"/>
        <dbReference type="Rhea" id="RHEA-COMP:13339"/>
        <dbReference type="Rhea" id="RHEA-COMP:13934"/>
        <dbReference type="ChEBI" id="CHEBI:65314"/>
        <dbReference type="ChEBI" id="CHEBI:65315"/>
    </reaction>
</comment>
<evidence type="ECO:0000313" key="13">
    <source>
        <dbReference type="Proteomes" id="UP000694845"/>
    </source>
</evidence>
<gene>
    <name evidence="14" type="primary">LOC110982932</name>
</gene>
<dbReference type="AlphaFoldDB" id="A0A8B7YVU2"/>
<dbReference type="InterPro" id="IPR050188">
    <property type="entry name" value="RluA_PseudoU_synthase"/>
</dbReference>
<feature type="compositionally biased region" description="Basic and acidic residues" evidence="11">
    <location>
        <begin position="87"/>
        <end position="98"/>
    </location>
</feature>
<accession>A0A8B7YVU2</accession>
<evidence type="ECO:0000256" key="4">
    <source>
        <dbReference type="ARBA" id="ARBA00010876"/>
    </source>
</evidence>